<feature type="transmembrane region" description="Helical" evidence="1">
    <location>
        <begin position="28"/>
        <end position="51"/>
    </location>
</feature>
<comment type="caution">
    <text evidence="3">The sequence shown here is derived from an EMBL/GenBank/DDBJ whole genome shotgun (WGS) entry which is preliminary data.</text>
</comment>
<dbReference type="Pfam" id="PF13590">
    <property type="entry name" value="DUF4136"/>
    <property type="match status" value="1"/>
</dbReference>
<evidence type="ECO:0000313" key="3">
    <source>
        <dbReference type="EMBL" id="RAU83304.1"/>
    </source>
</evidence>
<dbReference type="InterPro" id="IPR025411">
    <property type="entry name" value="DUF4136"/>
</dbReference>
<protein>
    <recommendedName>
        <fullName evidence="2">DUF4136 domain-containing protein</fullName>
    </recommendedName>
</protein>
<dbReference type="Proteomes" id="UP000251692">
    <property type="component" value="Unassembled WGS sequence"/>
</dbReference>
<accession>A0A364RG99</accession>
<reference evidence="3 4" key="2">
    <citation type="submission" date="2018-07" db="EMBL/GenBank/DDBJ databases">
        <title>Pontibacter sp. 2b14 genomic sequence and assembly.</title>
        <authorList>
            <person name="Du Z.-J."/>
        </authorList>
    </citation>
    <scope>NUCLEOTIDE SEQUENCE [LARGE SCALE GENOMIC DNA]</scope>
    <source>
        <strain evidence="3 4">2b14</strain>
    </source>
</reference>
<keyword evidence="1" id="KW-0472">Membrane</keyword>
<dbReference type="EMBL" id="QMDV01000002">
    <property type="protein sequence ID" value="RAU83304.1"/>
    <property type="molecule type" value="Genomic_DNA"/>
</dbReference>
<keyword evidence="1" id="KW-1133">Transmembrane helix</keyword>
<dbReference type="Gene3D" id="3.30.160.670">
    <property type="match status" value="1"/>
</dbReference>
<reference evidence="3 4" key="1">
    <citation type="submission" date="2018-06" db="EMBL/GenBank/DDBJ databases">
        <authorList>
            <person name="Liu Z.-W."/>
        </authorList>
    </citation>
    <scope>NUCLEOTIDE SEQUENCE [LARGE SCALE GENOMIC DNA]</scope>
    <source>
        <strain evidence="3 4">2b14</strain>
    </source>
</reference>
<evidence type="ECO:0000259" key="2">
    <source>
        <dbReference type="Pfam" id="PF13590"/>
    </source>
</evidence>
<proteinExistence type="predicted"/>
<dbReference type="AlphaFoldDB" id="A0A364RG99"/>
<organism evidence="3 4">
    <name type="scientific">Pontibacter arcticus</name>
    <dbReference type="NCBI Taxonomy" id="2080288"/>
    <lineage>
        <taxon>Bacteria</taxon>
        <taxon>Pseudomonadati</taxon>
        <taxon>Bacteroidota</taxon>
        <taxon>Cytophagia</taxon>
        <taxon>Cytophagales</taxon>
        <taxon>Hymenobacteraceae</taxon>
        <taxon>Pontibacter</taxon>
    </lineage>
</organism>
<name>A0A364RG99_9BACT</name>
<evidence type="ECO:0000256" key="1">
    <source>
        <dbReference type="SAM" id="Phobius"/>
    </source>
</evidence>
<keyword evidence="1" id="KW-0812">Transmembrane</keyword>
<gene>
    <name evidence="3" type="ORF">DP923_08845</name>
</gene>
<feature type="domain" description="DUF4136" evidence="2">
    <location>
        <begin position="59"/>
        <end position="217"/>
    </location>
</feature>
<sequence>MKTGCITFYKVFAVQTQIRKITMKNSNIYFTGAAFLMVLLLSACVVASGVVHTNAVVAPNAGLNKYKTYAWYQEQAQAQPSYDKGFSPNLDKHIRQAIEEELREKGFEKVTSRPDILVAYDMSVSVPEEKDKPENFSPGFGYSYAYMAGYRYNYSNSYITGYRNVDLFKQGTLIIDLVNPVNNQLVWRAWTEGAITKFDSGYKPVQKQVEAVLNKYPNR</sequence>
<keyword evidence="4" id="KW-1185">Reference proteome</keyword>
<evidence type="ECO:0000313" key="4">
    <source>
        <dbReference type="Proteomes" id="UP000251692"/>
    </source>
</evidence>